<comment type="caution">
    <text evidence="1">The sequence shown here is derived from an EMBL/GenBank/DDBJ whole genome shotgun (WGS) entry which is preliminary data.</text>
</comment>
<dbReference type="Proteomes" id="UP000178585">
    <property type="component" value="Unassembled WGS sequence"/>
</dbReference>
<dbReference type="EMBL" id="MEWZ01000025">
    <property type="protein sequence ID" value="OGC86331.1"/>
    <property type="molecule type" value="Genomic_DNA"/>
</dbReference>
<evidence type="ECO:0000313" key="2">
    <source>
        <dbReference type="Proteomes" id="UP000178585"/>
    </source>
</evidence>
<accession>A0A1F4XXF1</accession>
<organism evidence="1 2">
    <name type="scientific">Candidatus Adlerbacteria bacterium RIFCSPLOWO2_01_FULL_54_21b</name>
    <dbReference type="NCBI Taxonomy" id="1797245"/>
    <lineage>
        <taxon>Bacteria</taxon>
        <taxon>Candidatus Adleribacteriota</taxon>
    </lineage>
</organism>
<gene>
    <name evidence="1" type="ORF">A2949_03225</name>
</gene>
<reference evidence="1 2" key="1">
    <citation type="journal article" date="2016" name="Nat. Commun.">
        <title>Thousands of microbial genomes shed light on interconnected biogeochemical processes in an aquifer system.</title>
        <authorList>
            <person name="Anantharaman K."/>
            <person name="Brown C.T."/>
            <person name="Hug L.A."/>
            <person name="Sharon I."/>
            <person name="Castelle C.J."/>
            <person name="Probst A.J."/>
            <person name="Thomas B.C."/>
            <person name="Singh A."/>
            <person name="Wilkins M.J."/>
            <person name="Karaoz U."/>
            <person name="Brodie E.L."/>
            <person name="Williams K.H."/>
            <person name="Hubbard S.S."/>
            <person name="Banfield J.F."/>
        </authorList>
    </citation>
    <scope>NUCLEOTIDE SEQUENCE [LARGE SCALE GENOMIC DNA]</scope>
</reference>
<dbReference type="AlphaFoldDB" id="A0A1F4XXF1"/>
<protein>
    <submittedName>
        <fullName evidence="1">Uncharacterized protein</fullName>
    </submittedName>
</protein>
<name>A0A1F4XXF1_9BACT</name>
<proteinExistence type="predicted"/>
<sequence length="124" mass="13342">MRFESKYESPLTDKIFFAVGVVVPMPRILFASSQTNPVVPPNAPPLLYWICVSDPPGEVDPPVPAHCPEGISKHPDVNLIPFANVEVAVDVLINEPPEIVNPLDDDNPAADMPPAKVEVAVVVA</sequence>
<evidence type="ECO:0000313" key="1">
    <source>
        <dbReference type="EMBL" id="OGC86331.1"/>
    </source>
</evidence>